<name>A0AAV6UWA5_9ARAC</name>
<dbReference type="AlphaFoldDB" id="A0AAV6UWA5"/>
<protein>
    <submittedName>
        <fullName evidence="1">Uncharacterized protein</fullName>
    </submittedName>
</protein>
<accession>A0AAV6UWA5</accession>
<organism evidence="1 2">
    <name type="scientific">Oedothorax gibbosus</name>
    <dbReference type="NCBI Taxonomy" id="931172"/>
    <lineage>
        <taxon>Eukaryota</taxon>
        <taxon>Metazoa</taxon>
        <taxon>Ecdysozoa</taxon>
        <taxon>Arthropoda</taxon>
        <taxon>Chelicerata</taxon>
        <taxon>Arachnida</taxon>
        <taxon>Araneae</taxon>
        <taxon>Araneomorphae</taxon>
        <taxon>Entelegynae</taxon>
        <taxon>Araneoidea</taxon>
        <taxon>Linyphiidae</taxon>
        <taxon>Erigoninae</taxon>
        <taxon>Oedothorax</taxon>
    </lineage>
</organism>
<keyword evidence="2" id="KW-1185">Reference proteome</keyword>
<evidence type="ECO:0000313" key="1">
    <source>
        <dbReference type="EMBL" id="KAG8188459.1"/>
    </source>
</evidence>
<dbReference type="Proteomes" id="UP000827092">
    <property type="component" value="Unassembled WGS sequence"/>
</dbReference>
<evidence type="ECO:0000313" key="2">
    <source>
        <dbReference type="Proteomes" id="UP000827092"/>
    </source>
</evidence>
<comment type="caution">
    <text evidence="1">The sequence shown here is derived from an EMBL/GenBank/DDBJ whole genome shotgun (WGS) entry which is preliminary data.</text>
</comment>
<proteinExistence type="predicted"/>
<sequence>MLSYPLNQGRNAAKGSLPRRRHIAPITLNQSKNRVAPWCKMYGDYHEKSKINRGGESGAAPASIFHWAVIGGDDNALWGGTLISWDSPDSEALWPLRELFEKRQRIGC</sequence>
<dbReference type="EMBL" id="JAFNEN010000238">
    <property type="protein sequence ID" value="KAG8188459.1"/>
    <property type="molecule type" value="Genomic_DNA"/>
</dbReference>
<reference evidence="1 2" key="1">
    <citation type="journal article" date="2022" name="Nat. Ecol. Evol.">
        <title>A masculinizing supergene underlies an exaggerated male reproductive morph in a spider.</title>
        <authorList>
            <person name="Hendrickx F."/>
            <person name="De Corte Z."/>
            <person name="Sonet G."/>
            <person name="Van Belleghem S.M."/>
            <person name="Kostlbacher S."/>
            <person name="Vangestel C."/>
        </authorList>
    </citation>
    <scope>NUCLEOTIDE SEQUENCE [LARGE SCALE GENOMIC DNA]</scope>
    <source>
        <strain evidence="1">W744_W776</strain>
    </source>
</reference>
<gene>
    <name evidence="1" type="ORF">JTE90_008024</name>
</gene>